<organism evidence="8">
    <name type="scientific">Phaeodactylum tricornutum</name>
    <name type="common">Diatom</name>
    <dbReference type="NCBI Taxonomy" id="2850"/>
    <lineage>
        <taxon>Eukaryota</taxon>
        <taxon>Sar</taxon>
        <taxon>Stramenopiles</taxon>
        <taxon>Ochrophyta</taxon>
        <taxon>Bacillariophyta</taxon>
        <taxon>Bacillariophyceae</taxon>
        <taxon>Bacillariophycidae</taxon>
        <taxon>Naviculales</taxon>
        <taxon>Phaeodactylaceae</taxon>
        <taxon>Phaeodactylum</taxon>
    </lineage>
</organism>
<keyword evidence="6" id="KW-0560">Oxidoreductase</keyword>
<evidence type="ECO:0000259" key="7">
    <source>
        <dbReference type="Pfam" id="PF01180"/>
    </source>
</evidence>
<proteinExistence type="predicted"/>
<feature type="domain" description="Dihydroorotate dehydrogenase catalytic" evidence="7">
    <location>
        <begin position="5"/>
        <end position="307"/>
    </location>
</feature>
<dbReference type="Gene3D" id="2.30.26.10">
    <property type="entry name" value="Dihydroorotate Dehydrogenase A, chain A, domain 2"/>
    <property type="match status" value="1"/>
</dbReference>
<dbReference type="Proteomes" id="UP000836788">
    <property type="component" value="Chromosome 18"/>
</dbReference>
<accession>A0A8J9S5Z9</accession>
<comment type="pathway">
    <text evidence="2">Pyrimidine metabolism; UMP biosynthesis via de novo pathway.</text>
</comment>
<dbReference type="GO" id="GO:0044205">
    <property type="term" value="P:'de novo' UMP biosynthetic process"/>
    <property type="evidence" value="ECO:0007669"/>
    <property type="project" value="UniProtKB-UniPathway"/>
</dbReference>
<comment type="cofactor">
    <cofactor evidence="1">
        <name>FMN</name>
        <dbReference type="ChEBI" id="CHEBI:58210"/>
    </cofactor>
</comment>
<dbReference type="AlphaFoldDB" id="A0A8J9S5Z9"/>
<evidence type="ECO:0000256" key="5">
    <source>
        <dbReference type="ARBA" id="ARBA00022975"/>
    </source>
</evidence>
<dbReference type="EMBL" id="OU594959">
    <property type="protein sequence ID" value="CAG9283215.1"/>
    <property type="molecule type" value="Genomic_DNA"/>
</dbReference>
<dbReference type="SUPFAM" id="SSF51395">
    <property type="entry name" value="FMN-linked oxidoreductases"/>
    <property type="match status" value="1"/>
</dbReference>
<dbReference type="InterPro" id="IPR013785">
    <property type="entry name" value="Aldolase_TIM"/>
</dbReference>
<evidence type="ECO:0000256" key="1">
    <source>
        <dbReference type="ARBA" id="ARBA00001917"/>
    </source>
</evidence>
<evidence type="ECO:0000256" key="6">
    <source>
        <dbReference type="ARBA" id="ARBA00023002"/>
    </source>
</evidence>
<dbReference type="InterPro" id="IPR050074">
    <property type="entry name" value="DHO_dehydrogenase"/>
</dbReference>
<evidence type="ECO:0000313" key="8">
    <source>
        <dbReference type="EMBL" id="CAG9283215.1"/>
    </source>
</evidence>
<dbReference type="NCBIfam" id="NF002702">
    <property type="entry name" value="PRK02506.1"/>
    <property type="match status" value="1"/>
</dbReference>
<protein>
    <recommendedName>
        <fullName evidence="7">Dihydroorotate dehydrogenase catalytic domain-containing protein</fullName>
    </recommendedName>
</protein>
<dbReference type="PROSITE" id="PS00912">
    <property type="entry name" value="DHODEHASE_2"/>
    <property type="match status" value="1"/>
</dbReference>
<dbReference type="UniPathway" id="UPA00070"/>
<dbReference type="InterPro" id="IPR001295">
    <property type="entry name" value="Dihydroorotate_DH_CS"/>
</dbReference>
<dbReference type="GO" id="GO:0004152">
    <property type="term" value="F:dihydroorotate dehydrogenase activity"/>
    <property type="evidence" value="ECO:0007669"/>
    <property type="project" value="TreeGrafter"/>
</dbReference>
<dbReference type="GO" id="GO:0005737">
    <property type="term" value="C:cytoplasm"/>
    <property type="evidence" value="ECO:0007669"/>
    <property type="project" value="InterPro"/>
</dbReference>
<evidence type="ECO:0000256" key="3">
    <source>
        <dbReference type="ARBA" id="ARBA00022630"/>
    </source>
</evidence>
<dbReference type="InterPro" id="IPR023359">
    <property type="entry name" value="Dihydro_DH_chainA_dom2"/>
</dbReference>
<reference evidence="8" key="1">
    <citation type="submission" date="2022-02" db="EMBL/GenBank/DDBJ databases">
        <authorList>
            <person name="Giguere J D."/>
        </authorList>
    </citation>
    <scope>NUCLEOTIDE SEQUENCE</scope>
    <source>
        <strain evidence="8">CCAP 1055/1</strain>
    </source>
</reference>
<evidence type="ECO:0000256" key="4">
    <source>
        <dbReference type="ARBA" id="ARBA00022643"/>
    </source>
</evidence>
<dbReference type="GO" id="GO:0006207">
    <property type="term" value="P:'de novo' pyrimidine nucleobase biosynthetic process"/>
    <property type="evidence" value="ECO:0007669"/>
    <property type="project" value="InterPro"/>
</dbReference>
<dbReference type="PROSITE" id="PS00911">
    <property type="entry name" value="DHODEHASE_1"/>
    <property type="match status" value="1"/>
</dbReference>
<keyword evidence="4" id="KW-0288">FMN</keyword>
<sequence length="387" mass="41538">MVVELATTVAGILLKTCVYNASGPRSGTSTALSKVAQSASGAVLAKSATVQKQSGNPQPRTWHHPDYIASFNSEGLPNNGIDYYIDATTIDDAMKDADDDKPYFVSLSGKSLHDNMEMLHKIASAPTKNRISAIELNLACPNVIGKPIIAYDVDQMDSILEQVSQLTDSLPPLGVKLPPYLDFQHFQQAASVLNRHKRLVKYVASINTLGNALAVDVVSEAPCISSNSGFAGLSGPAVHYTALANVRKLRELLDEDIDVVGVGGVRSGKDVFAMLLAGATAVQVGTCHWIEGPSCFDRIVDELRVLMEEKGCRRIEDVKGKLKAWSKEGAAKSRQALLSVEPAKTNSAVPLSSSELQFWKVLSAILIAVLAIICTLDKQLGQLLPEE</sequence>
<dbReference type="PANTHER" id="PTHR48109:SF1">
    <property type="entry name" value="DIHYDROOROTATE DEHYDROGENASE (FUMARATE)"/>
    <property type="match status" value="1"/>
</dbReference>
<evidence type="ECO:0000256" key="2">
    <source>
        <dbReference type="ARBA" id="ARBA00004725"/>
    </source>
</evidence>
<gene>
    <name evidence="8" type="ORF">PTTT1_LOCUS22072</name>
</gene>
<dbReference type="PANTHER" id="PTHR48109">
    <property type="entry name" value="DIHYDROOROTATE DEHYDROGENASE (QUINONE), MITOCHONDRIAL-RELATED"/>
    <property type="match status" value="1"/>
</dbReference>
<dbReference type="InterPro" id="IPR005720">
    <property type="entry name" value="Dihydroorotate_DH_cat"/>
</dbReference>
<keyword evidence="3" id="KW-0285">Flavoprotein</keyword>
<name>A0A8J9S5Z9_PHATR</name>
<keyword evidence="5" id="KW-0665">Pyrimidine biosynthesis</keyword>
<dbReference type="Gene3D" id="3.20.20.70">
    <property type="entry name" value="Aldolase class I"/>
    <property type="match status" value="1"/>
</dbReference>
<dbReference type="Pfam" id="PF01180">
    <property type="entry name" value="DHO_dh"/>
    <property type="match status" value="1"/>
</dbReference>